<keyword evidence="4" id="KW-1185">Reference proteome</keyword>
<dbReference type="InterPro" id="IPR013766">
    <property type="entry name" value="Thioredoxin_domain"/>
</dbReference>
<evidence type="ECO:0000256" key="1">
    <source>
        <dbReference type="ARBA" id="ARBA00023157"/>
    </source>
</evidence>
<sequence length="143" mass="15418">MKSIPTREEFHALLADAASKGQTVIVDFTATWCGPCQRIAPDFERLAGAYPHVVFVKVDVDENQEVAAECGVQAMPTFKAFRERKEVGMCKGADPTQLEALVVAHQGDKWSAAGEGQVVGGADANDGMSDREKRLAALEKRGL</sequence>
<dbReference type="SUPFAM" id="SSF52833">
    <property type="entry name" value="Thioredoxin-like"/>
    <property type="match status" value="1"/>
</dbReference>
<dbReference type="InterPro" id="IPR036249">
    <property type="entry name" value="Thioredoxin-like_sf"/>
</dbReference>
<dbReference type="PANTHER" id="PTHR46115">
    <property type="entry name" value="THIOREDOXIN-LIKE PROTEIN 1"/>
    <property type="match status" value="1"/>
</dbReference>
<dbReference type="InterPro" id="IPR017937">
    <property type="entry name" value="Thioredoxin_CS"/>
</dbReference>
<gene>
    <name evidence="3" type="ORF">AB1Y20_021831</name>
</gene>
<proteinExistence type="predicted"/>
<name>A0AB34JMF6_PRYPA</name>
<comment type="caution">
    <text evidence="3">The sequence shown here is derived from an EMBL/GenBank/DDBJ whole genome shotgun (WGS) entry which is preliminary data.</text>
</comment>
<dbReference type="Gene3D" id="3.40.30.10">
    <property type="entry name" value="Glutaredoxin"/>
    <property type="match status" value="1"/>
</dbReference>
<dbReference type="AlphaFoldDB" id="A0AB34JMF6"/>
<organism evidence="3 4">
    <name type="scientific">Prymnesium parvum</name>
    <name type="common">Toxic golden alga</name>
    <dbReference type="NCBI Taxonomy" id="97485"/>
    <lineage>
        <taxon>Eukaryota</taxon>
        <taxon>Haptista</taxon>
        <taxon>Haptophyta</taxon>
        <taxon>Prymnesiophyceae</taxon>
        <taxon>Prymnesiales</taxon>
        <taxon>Prymnesiaceae</taxon>
        <taxon>Prymnesium</taxon>
    </lineage>
</organism>
<dbReference type="EMBL" id="JBGBPQ010000007">
    <property type="protein sequence ID" value="KAL1522193.1"/>
    <property type="molecule type" value="Genomic_DNA"/>
</dbReference>
<evidence type="ECO:0000313" key="3">
    <source>
        <dbReference type="EMBL" id="KAL1522193.1"/>
    </source>
</evidence>
<evidence type="ECO:0000313" key="4">
    <source>
        <dbReference type="Proteomes" id="UP001515480"/>
    </source>
</evidence>
<keyword evidence="1" id="KW-1015">Disulfide bond</keyword>
<dbReference type="Proteomes" id="UP001515480">
    <property type="component" value="Unassembled WGS sequence"/>
</dbReference>
<dbReference type="CDD" id="cd02947">
    <property type="entry name" value="TRX_family"/>
    <property type="match status" value="1"/>
</dbReference>
<dbReference type="PRINTS" id="PR00421">
    <property type="entry name" value="THIOREDOXIN"/>
</dbReference>
<accession>A0AB34JMF6</accession>
<dbReference type="PROSITE" id="PS51352">
    <property type="entry name" value="THIOREDOXIN_2"/>
    <property type="match status" value="1"/>
</dbReference>
<dbReference type="FunFam" id="3.40.30.10:FF:000245">
    <property type="entry name" value="Thioredoxin"/>
    <property type="match status" value="1"/>
</dbReference>
<dbReference type="Pfam" id="PF00085">
    <property type="entry name" value="Thioredoxin"/>
    <property type="match status" value="1"/>
</dbReference>
<evidence type="ECO:0000259" key="2">
    <source>
        <dbReference type="PROSITE" id="PS51352"/>
    </source>
</evidence>
<reference evidence="3 4" key="1">
    <citation type="journal article" date="2024" name="Science">
        <title>Giant polyketide synthase enzymes in the biosynthesis of giant marine polyether toxins.</title>
        <authorList>
            <person name="Fallon T.R."/>
            <person name="Shende V.V."/>
            <person name="Wierzbicki I.H."/>
            <person name="Pendleton A.L."/>
            <person name="Watervoot N.F."/>
            <person name="Auber R.P."/>
            <person name="Gonzalez D.J."/>
            <person name="Wisecaver J.H."/>
            <person name="Moore B.S."/>
        </authorList>
    </citation>
    <scope>NUCLEOTIDE SEQUENCE [LARGE SCALE GENOMIC DNA]</scope>
    <source>
        <strain evidence="3 4">12B1</strain>
    </source>
</reference>
<protein>
    <recommendedName>
        <fullName evidence="2">Thioredoxin domain-containing protein</fullName>
    </recommendedName>
</protein>
<dbReference type="PROSITE" id="PS00194">
    <property type="entry name" value="THIOREDOXIN_1"/>
    <property type="match status" value="1"/>
</dbReference>
<feature type="domain" description="Thioredoxin" evidence="2">
    <location>
        <begin position="1"/>
        <end position="107"/>
    </location>
</feature>